<evidence type="ECO:0000313" key="3">
    <source>
        <dbReference type="EMBL" id="SBS84170.1"/>
    </source>
</evidence>
<dbReference type="Proteomes" id="UP000078597">
    <property type="component" value="Unassembled WGS sequence"/>
</dbReference>
<dbReference type="GO" id="GO:0020035">
    <property type="term" value="P:adhesion of symbiont to microvasculature"/>
    <property type="evidence" value="ECO:0007669"/>
    <property type="project" value="InterPro"/>
</dbReference>
<organism evidence="3 4">
    <name type="scientific">Plasmodium malariae</name>
    <dbReference type="NCBI Taxonomy" id="5858"/>
    <lineage>
        <taxon>Eukaryota</taxon>
        <taxon>Sar</taxon>
        <taxon>Alveolata</taxon>
        <taxon>Apicomplexa</taxon>
        <taxon>Aconoidasida</taxon>
        <taxon>Haemosporida</taxon>
        <taxon>Plasmodiidae</taxon>
        <taxon>Plasmodium</taxon>
        <taxon>Plasmodium (Plasmodium)</taxon>
    </lineage>
</organism>
<feature type="compositionally biased region" description="Low complexity" evidence="1">
    <location>
        <begin position="419"/>
        <end position="435"/>
    </location>
</feature>
<keyword evidence="2" id="KW-0812">Transmembrane</keyword>
<feature type="region of interest" description="Disordered" evidence="1">
    <location>
        <begin position="412"/>
        <end position="445"/>
    </location>
</feature>
<accession>A0A1A8VUE4</accession>
<dbReference type="EMBL" id="FLQW01000484">
    <property type="protein sequence ID" value="SBS84170.1"/>
    <property type="molecule type" value="Genomic_DNA"/>
</dbReference>
<evidence type="ECO:0000256" key="2">
    <source>
        <dbReference type="SAM" id="Phobius"/>
    </source>
</evidence>
<dbReference type="InterPro" id="IPR005553">
    <property type="entry name" value="CLAG"/>
</dbReference>
<reference evidence="4" key="1">
    <citation type="submission" date="2016-05" db="EMBL/GenBank/DDBJ databases">
        <authorList>
            <person name="Naeem Raeece"/>
        </authorList>
    </citation>
    <scope>NUCLEOTIDE SEQUENCE [LARGE SCALE GENOMIC DNA]</scope>
</reference>
<name>A0A1A8VUE4_PLAMA</name>
<gene>
    <name evidence="3" type="ORF">PMALA_009020</name>
</gene>
<proteinExistence type="predicted"/>
<dbReference type="Pfam" id="PF03805">
    <property type="entry name" value="CLAG"/>
    <property type="match status" value="1"/>
</dbReference>
<evidence type="ECO:0000313" key="4">
    <source>
        <dbReference type="Proteomes" id="UP000078597"/>
    </source>
</evidence>
<keyword evidence="2" id="KW-0472">Membrane</keyword>
<keyword evidence="2" id="KW-1133">Transmembrane helix</keyword>
<feature type="transmembrane region" description="Helical" evidence="2">
    <location>
        <begin position="202"/>
        <end position="222"/>
    </location>
</feature>
<sequence>MNNIFFFNVRNDYSKLSIEEREEEIHKSMASRFFEKTMFSIFQMMFVVQISSHINELDKSYGKAKMMGMSVHEEPQMRFAYVYYGSMFDSIINVLFPLYIKKPVIQLKYGKTFILANMYKLASDIFAVFNLNNLSVLCEYQAVTSANYHSFKKMSQFIDRKFVPIVIAAFYMKVKDEMKEASSTFWNAYYESRLKDGKFTQFFIYLSIYMAGNTLYRNVLFFPNHLPDELKKQTKGLIINQPKEKLSVHSINGQVIFGVVHSLSVTFFIFTLMRWYAFFDNVTFLFRSTFRVIDRFYTIAETYINMFIKSIFNKCTVDVLLKSLKRAYTGTQNEGYYEQAMESRIDAKNFSEEEINHMDVNLSLLQPVQIENPTHHTSLFYQDNNSYFEGLDENEEYLNERDIIFYEGEMIDKTESSNEGSTECSTKSSTEPTTEPLNQTPVNNT</sequence>
<feature type="transmembrane region" description="Helical" evidence="2">
    <location>
        <begin position="255"/>
        <end position="277"/>
    </location>
</feature>
<evidence type="ECO:0000256" key="1">
    <source>
        <dbReference type="SAM" id="MobiDB-lite"/>
    </source>
</evidence>
<dbReference type="AlphaFoldDB" id="A0A1A8VUE4"/>
<feature type="compositionally biased region" description="Polar residues" evidence="1">
    <location>
        <begin position="436"/>
        <end position="445"/>
    </location>
</feature>
<protein>
    <submittedName>
        <fullName evidence="3">Cytoadherence linked asexual protein</fullName>
    </submittedName>
</protein>
<dbReference type="VEuPathDB" id="PlasmoDB:PmUG01_07047700"/>